<dbReference type="SUPFAM" id="SSF158544">
    <property type="entry name" value="GspK insert domain-like"/>
    <property type="match status" value="1"/>
</dbReference>
<feature type="region of interest" description="Disordered" evidence="10">
    <location>
        <begin position="117"/>
        <end position="138"/>
    </location>
</feature>
<dbReference type="PANTHER" id="PTHR38831">
    <property type="entry name" value="TYPE II SECRETION SYSTEM PROTEIN K"/>
    <property type="match status" value="1"/>
</dbReference>
<keyword evidence="5" id="KW-0997">Cell inner membrane</keyword>
<dbReference type="NCBIfam" id="NF037980">
    <property type="entry name" value="T2SS_GspK"/>
    <property type="match status" value="1"/>
</dbReference>
<evidence type="ECO:0000259" key="11">
    <source>
        <dbReference type="Pfam" id="PF03934"/>
    </source>
</evidence>
<dbReference type="InterPro" id="IPR005628">
    <property type="entry name" value="GspK"/>
</dbReference>
<keyword evidence="4" id="KW-1003">Cell membrane</keyword>
<evidence type="ECO:0000256" key="1">
    <source>
        <dbReference type="ARBA" id="ARBA00004533"/>
    </source>
</evidence>
<evidence type="ECO:0000313" key="14">
    <source>
        <dbReference type="Proteomes" id="UP000316238"/>
    </source>
</evidence>
<keyword evidence="3" id="KW-0813">Transport</keyword>
<evidence type="ECO:0000256" key="2">
    <source>
        <dbReference type="ARBA" id="ARBA00007246"/>
    </source>
</evidence>
<name>A0A521G0V9_9BACT</name>
<evidence type="ECO:0000256" key="7">
    <source>
        <dbReference type="ARBA" id="ARBA00022927"/>
    </source>
</evidence>
<dbReference type="Gene3D" id="1.10.40.60">
    <property type="entry name" value="EpsJ-like"/>
    <property type="match status" value="2"/>
</dbReference>
<comment type="subcellular location">
    <subcellularLocation>
        <location evidence="1">Cell inner membrane</location>
    </subcellularLocation>
</comment>
<dbReference type="Gene3D" id="3.30.1300.30">
    <property type="entry name" value="GSPII I/J protein-like"/>
    <property type="match status" value="1"/>
</dbReference>
<dbReference type="InterPro" id="IPR038072">
    <property type="entry name" value="GspK_central_sf"/>
</dbReference>
<comment type="caution">
    <text evidence="13">The sequence shown here is derived from an EMBL/GenBank/DDBJ whole genome shotgun (WGS) entry which is preliminary data.</text>
</comment>
<evidence type="ECO:0000259" key="12">
    <source>
        <dbReference type="Pfam" id="PF21687"/>
    </source>
</evidence>
<dbReference type="Proteomes" id="UP000316238">
    <property type="component" value="Unassembled WGS sequence"/>
</dbReference>
<feature type="domain" description="T2SS protein K first SAM-like" evidence="12">
    <location>
        <begin position="107"/>
        <end position="214"/>
    </location>
</feature>
<dbReference type="Pfam" id="PF03934">
    <property type="entry name" value="T2SSK"/>
    <property type="match status" value="1"/>
</dbReference>
<evidence type="ECO:0000313" key="13">
    <source>
        <dbReference type="EMBL" id="TAA74632.1"/>
    </source>
</evidence>
<keyword evidence="8" id="KW-1133">Transmembrane helix</keyword>
<keyword evidence="7" id="KW-0653">Protein transport</keyword>
<comment type="similarity">
    <text evidence="2">Belongs to the GSP K family.</text>
</comment>
<dbReference type="GO" id="GO:0009306">
    <property type="term" value="P:protein secretion"/>
    <property type="evidence" value="ECO:0007669"/>
    <property type="project" value="InterPro"/>
</dbReference>
<dbReference type="EMBL" id="NQJD01000021">
    <property type="protein sequence ID" value="TAA74632.1"/>
    <property type="molecule type" value="Genomic_DNA"/>
</dbReference>
<evidence type="ECO:0000256" key="6">
    <source>
        <dbReference type="ARBA" id="ARBA00022692"/>
    </source>
</evidence>
<evidence type="ECO:0000256" key="10">
    <source>
        <dbReference type="SAM" id="MobiDB-lite"/>
    </source>
</evidence>
<feature type="domain" description="T2SS protein K second SAM-like" evidence="11">
    <location>
        <begin position="245"/>
        <end position="276"/>
    </location>
</feature>
<protein>
    <submittedName>
        <fullName evidence="13">General secretion pathway protein K</fullName>
    </submittedName>
</protein>
<dbReference type="PIRSF" id="PIRSF002786">
    <property type="entry name" value="XcpX"/>
    <property type="match status" value="1"/>
</dbReference>
<dbReference type="PANTHER" id="PTHR38831:SF2">
    <property type="entry name" value="TYPE II SECRETION SYSTEM PROTEIN K"/>
    <property type="match status" value="1"/>
</dbReference>
<evidence type="ECO:0000256" key="9">
    <source>
        <dbReference type="ARBA" id="ARBA00023136"/>
    </source>
</evidence>
<evidence type="ECO:0000256" key="5">
    <source>
        <dbReference type="ARBA" id="ARBA00022519"/>
    </source>
</evidence>
<accession>A0A521G0V9</accession>
<dbReference type="InterPro" id="IPR049031">
    <property type="entry name" value="T2SSK_SAM-like_1st"/>
</dbReference>
<dbReference type="Pfam" id="PF21687">
    <property type="entry name" value="T2SSK_1st"/>
    <property type="match status" value="1"/>
</dbReference>
<dbReference type="GO" id="GO:0005886">
    <property type="term" value="C:plasma membrane"/>
    <property type="evidence" value="ECO:0007669"/>
    <property type="project" value="UniProtKB-SubCell"/>
</dbReference>
<evidence type="ECO:0000256" key="4">
    <source>
        <dbReference type="ARBA" id="ARBA00022475"/>
    </source>
</evidence>
<proteinExistence type="inferred from homology"/>
<evidence type="ECO:0000256" key="8">
    <source>
        <dbReference type="ARBA" id="ARBA00022989"/>
    </source>
</evidence>
<dbReference type="InterPro" id="IPR049179">
    <property type="entry name" value="T2SSK_SAM-like_2nd"/>
</dbReference>
<gene>
    <name evidence="13" type="ORF">CDV28_12126</name>
</gene>
<organism evidence="13 14">
    <name type="scientific">Candidatus Electronema aureum</name>
    <dbReference type="NCBI Taxonomy" id="2005002"/>
    <lineage>
        <taxon>Bacteria</taxon>
        <taxon>Pseudomonadati</taxon>
        <taxon>Thermodesulfobacteriota</taxon>
        <taxon>Desulfobulbia</taxon>
        <taxon>Desulfobulbales</taxon>
        <taxon>Desulfobulbaceae</taxon>
        <taxon>Candidatus Electronema</taxon>
    </lineage>
</organism>
<evidence type="ECO:0000256" key="3">
    <source>
        <dbReference type="ARBA" id="ARBA00022448"/>
    </source>
</evidence>
<sequence>MLRDRKGMALVLTLLAVSFMVAVTVQLGSSVNWQMQAAANQGNLVQLDAMLLSGLHVAQAALLADQRDNQHDSAFDRWGTFDAEALAALFLGGTLDIQISDVSGLLQINALVLTPEEKKQQEQQNKKNKGGQKQDKEKARRELWQRLLKNTAGLENEEEIASLLDCLSDWIDKDEDERENGAESGYYSGQSPSYAAANRPIMLTDELLLVKGWRGKSEEGNKQKTENNVAVVVEYLTTAGRDGKINLNTAPAPVLLAFHEEMTDELAATLIEFRQDEDNKDKLGQPDWYKQVPGFPGDIVFDQNLITVSSSWFKVTVNAEFKGLRRTGQGLLHRLDNQEQELLWWKAE</sequence>
<dbReference type="AlphaFoldDB" id="A0A521G0V9"/>
<keyword evidence="14" id="KW-1185">Reference proteome</keyword>
<keyword evidence="6" id="KW-0812">Transmembrane</keyword>
<keyword evidence="9" id="KW-0472">Membrane</keyword>
<reference evidence="13" key="1">
    <citation type="submission" date="2017-07" db="EMBL/GenBank/DDBJ databases">
        <title>The cable genome - Insights into the physiology and evolution of filamentous bacteria capable of sulfide oxidation via long distance electron transfer.</title>
        <authorList>
            <person name="Thorup C."/>
            <person name="Bjerg J.T."/>
            <person name="Schreiber L."/>
            <person name="Nielsen L.P."/>
            <person name="Kjeldsen K.U."/>
            <person name="Boesen T."/>
            <person name="Boggild A."/>
            <person name="Meysman F."/>
            <person name="Geelhoed J."/>
            <person name="Schramm A."/>
        </authorList>
    </citation>
    <scope>NUCLEOTIDE SEQUENCE [LARGE SCALE GENOMIC DNA]</scope>
    <source>
        <strain evidence="13">GS</strain>
    </source>
</reference>